<gene>
    <name evidence="3" type="ORF">QRO08_12015</name>
</gene>
<proteinExistence type="inferred from homology"/>
<dbReference type="SUPFAM" id="SSF51735">
    <property type="entry name" value="NAD(P)-binding Rossmann-fold domains"/>
    <property type="match status" value="1"/>
</dbReference>
<dbReference type="InterPro" id="IPR036291">
    <property type="entry name" value="NAD(P)-bd_dom_sf"/>
</dbReference>
<dbReference type="GeneID" id="79792288"/>
<evidence type="ECO:0000256" key="2">
    <source>
        <dbReference type="ARBA" id="ARBA00023002"/>
    </source>
</evidence>
<dbReference type="RefSeq" id="WP_011795877.1">
    <property type="nucleotide sequence ID" value="NZ_CP023687.1"/>
</dbReference>
<comment type="similarity">
    <text evidence="1">Belongs to the short-chain dehydrogenases/reductases (SDR) family.</text>
</comment>
<accession>A0ABY9AWI8</accession>
<keyword evidence="4" id="KW-1185">Reference proteome</keyword>
<dbReference type="EMBL" id="CP127363">
    <property type="protein sequence ID" value="WIY51251.1"/>
    <property type="molecule type" value="Genomic_DNA"/>
</dbReference>
<dbReference type="InterPro" id="IPR051911">
    <property type="entry name" value="SDR_oxidoreductase"/>
</dbReference>
<dbReference type="CDD" id="cd05233">
    <property type="entry name" value="SDR_c"/>
    <property type="match status" value="1"/>
</dbReference>
<dbReference type="PANTHER" id="PTHR43976:SF16">
    <property type="entry name" value="SHORT-CHAIN DEHYDROGENASE_REDUCTASE FAMILY PROTEIN"/>
    <property type="match status" value="1"/>
</dbReference>
<reference evidence="3 4" key="1">
    <citation type="submission" date="2023-06" db="EMBL/GenBank/DDBJ databases">
        <authorList>
            <person name="Ham H."/>
            <person name="Park D.S."/>
        </authorList>
    </citation>
    <scope>NUCLEOTIDE SEQUENCE [LARGE SCALE GENOMIC DNA]</scope>
    <source>
        <strain evidence="3 4">KACC 17005</strain>
    </source>
</reference>
<name>A0ABY9AWI8_PARCI</name>
<organism evidence="3 4">
    <name type="scientific">Paracidovorax citrulli</name>
    <name type="common">Acidovorax citrulli</name>
    <dbReference type="NCBI Taxonomy" id="80869"/>
    <lineage>
        <taxon>Bacteria</taxon>
        <taxon>Pseudomonadati</taxon>
        <taxon>Pseudomonadota</taxon>
        <taxon>Betaproteobacteria</taxon>
        <taxon>Burkholderiales</taxon>
        <taxon>Comamonadaceae</taxon>
        <taxon>Paracidovorax</taxon>
    </lineage>
</organism>
<dbReference type="PANTHER" id="PTHR43976">
    <property type="entry name" value="SHORT CHAIN DEHYDROGENASE"/>
    <property type="match status" value="1"/>
</dbReference>
<dbReference type="Gene3D" id="3.40.50.720">
    <property type="entry name" value="NAD(P)-binding Rossmann-like Domain"/>
    <property type="match status" value="1"/>
</dbReference>
<dbReference type="InterPro" id="IPR002347">
    <property type="entry name" value="SDR_fam"/>
</dbReference>
<evidence type="ECO:0000313" key="4">
    <source>
        <dbReference type="Proteomes" id="UP001242732"/>
    </source>
</evidence>
<keyword evidence="2" id="KW-0560">Oxidoreductase</keyword>
<dbReference type="PRINTS" id="PR00081">
    <property type="entry name" value="GDHRDH"/>
</dbReference>
<dbReference type="Pfam" id="PF00106">
    <property type="entry name" value="adh_short"/>
    <property type="match status" value="1"/>
</dbReference>
<protein>
    <submittedName>
        <fullName evidence="3">SDR family NAD(P)-dependent oxidoreductase</fullName>
    </submittedName>
</protein>
<evidence type="ECO:0000256" key="1">
    <source>
        <dbReference type="ARBA" id="ARBA00006484"/>
    </source>
</evidence>
<dbReference type="Proteomes" id="UP001242732">
    <property type="component" value="Chromosome"/>
</dbReference>
<sequence length="230" mass="24707">MKTPPDRNKVLILGASRGLGRSLLGAFGADGHAVTAVARRFDGSEAEQAGRILTADLTQEAGLASVTADMQRADYDCIIYVAGIWEQQGFERASEQEVRGIVATNITAPLIIGQRLLALCAATPPRRRHYFLIGSTSGLDNSGSTSCAYVASKFALRGLTHSLREQGRPLRLHVTCLSPGSIRSDQSGQSSHPARIPPDDIYQLIRCILSLDDPTLVKELVVPAIEDTDV</sequence>
<evidence type="ECO:0000313" key="3">
    <source>
        <dbReference type="EMBL" id="WIY51251.1"/>
    </source>
</evidence>